<feature type="domain" description="Major facilitator superfamily (MFS) profile" evidence="8">
    <location>
        <begin position="38"/>
        <end position="484"/>
    </location>
</feature>
<keyword evidence="2" id="KW-0813">Transport</keyword>
<dbReference type="Pfam" id="PF07690">
    <property type="entry name" value="MFS_1"/>
    <property type="match status" value="1"/>
</dbReference>
<dbReference type="GO" id="GO:0009705">
    <property type="term" value="C:plant-type vacuole membrane"/>
    <property type="evidence" value="ECO:0007669"/>
    <property type="project" value="TreeGrafter"/>
</dbReference>
<evidence type="ECO:0000256" key="6">
    <source>
        <dbReference type="ARBA" id="ARBA00044504"/>
    </source>
</evidence>
<evidence type="ECO:0000313" key="9">
    <source>
        <dbReference type="EMBL" id="WOH16230.1"/>
    </source>
</evidence>
<comment type="subcellular location">
    <subcellularLocation>
        <location evidence="1">Membrane</location>
        <topology evidence="1">Multi-pass membrane protein</topology>
    </subcellularLocation>
</comment>
<dbReference type="Gene3D" id="1.20.1250.20">
    <property type="entry name" value="MFS general substrate transporter like domains"/>
    <property type="match status" value="1"/>
</dbReference>
<evidence type="ECO:0000256" key="7">
    <source>
        <dbReference type="SAM" id="Phobius"/>
    </source>
</evidence>
<feature type="transmembrane region" description="Helical" evidence="7">
    <location>
        <begin position="460"/>
        <end position="481"/>
    </location>
</feature>
<keyword evidence="4 7" id="KW-1133">Transmembrane helix</keyword>
<feature type="transmembrane region" description="Helical" evidence="7">
    <location>
        <begin position="211"/>
        <end position="233"/>
    </location>
</feature>
<name>A0AAF0XXZ3_DAUCS</name>
<dbReference type="GO" id="GO:0022821">
    <property type="term" value="F:solute:potassium antiporter activity"/>
    <property type="evidence" value="ECO:0007669"/>
    <property type="project" value="TreeGrafter"/>
</dbReference>
<dbReference type="PROSITE" id="PS50850">
    <property type="entry name" value="MFS"/>
    <property type="match status" value="1"/>
</dbReference>
<evidence type="ECO:0000313" key="10">
    <source>
        <dbReference type="Proteomes" id="UP000077755"/>
    </source>
</evidence>
<dbReference type="GO" id="GO:0090333">
    <property type="term" value="P:regulation of stomatal closure"/>
    <property type="evidence" value="ECO:0007669"/>
    <property type="project" value="TreeGrafter"/>
</dbReference>
<dbReference type="CDD" id="cd17330">
    <property type="entry name" value="MFS_SLC46_TetA_like"/>
    <property type="match status" value="1"/>
</dbReference>
<dbReference type="PANTHER" id="PTHR23504:SF114">
    <property type="entry name" value="PROTEIN ZINC INDUCED FACILITATOR-LIKE 1"/>
    <property type="match status" value="1"/>
</dbReference>
<feature type="transmembrane region" description="Helical" evidence="7">
    <location>
        <begin position="166"/>
        <end position="191"/>
    </location>
</feature>
<keyword evidence="3 7" id="KW-0812">Transmembrane</keyword>
<reference evidence="9" key="2">
    <citation type="submission" date="2022-03" db="EMBL/GenBank/DDBJ databases">
        <title>Draft title - Genomic analysis of global carrot germplasm unveils the trajectory of domestication and the origin of high carotenoid orange carrot.</title>
        <authorList>
            <person name="Iorizzo M."/>
            <person name="Ellison S."/>
            <person name="Senalik D."/>
            <person name="Macko-Podgorni A."/>
            <person name="Grzebelus D."/>
            <person name="Bostan H."/>
            <person name="Rolling W."/>
            <person name="Curaba J."/>
            <person name="Simon P."/>
        </authorList>
    </citation>
    <scope>NUCLEOTIDE SEQUENCE</scope>
    <source>
        <tissue evidence="9">Leaf</tissue>
    </source>
</reference>
<keyword evidence="5 7" id="KW-0472">Membrane</keyword>
<keyword evidence="10" id="KW-1185">Reference proteome</keyword>
<evidence type="ECO:0000256" key="2">
    <source>
        <dbReference type="ARBA" id="ARBA00022448"/>
    </source>
</evidence>
<comment type="similarity">
    <text evidence="6">Belongs to the major facilitator superfamily. Phosphate:H(+) symporter (TC 2.A.1.9) family.</text>
</comment>
<feature type="transmembrane region" description="Helical" evidence="7">
    <location>
        <begin position="40"/>
        <end position="64"/>
    </location>
</feature>
<feature type="transmembrane region" description="Helical" evidence="7">
    <location>
        <begin position="110"/>
        <end position="129"/>
    </location>
</feature>
<evidence type="ECO:0000256" key="1">
    <source>
        <dbReference type="ARBA" id="ARBA00004141"/>
    </source>
</evidence>
<dbReference type="InterPro" id="IPR020846">
    <property type="entry name" value="MFS_dom"/>
</dbReference>
<feature type="transmembrane region" description="Helical" evidence="7">
    <location>
        <begin position="328"/>
        <end position="347"/>
    </location>
</feature>
<dbReference type="InterPro" id="IPR036259">
    <property type="entry name" value="MFS_trans_sf"/>
</dbReference>
<gene>
    <name evidence="9" type="ORF">DCAR_0935779</name>
</gene>
<dbReference type="GO" id="GO:0005886">
    <property type="term" value="C:plasma membrane"/>
    <property type="evidence" value="ECO:0007669"/>
    <property type="project" value="TreeGrafter"/>
</dbReference>
<feature type="transmembrane region" description="Helical" evidence="7">
    <location>
        <begin position="135"/>
        <end position="154"/>
    </location>
</feature>
<dbReference type="PANTHER" id="PTHR23504">
    <property type="entry name" value="MAJOR FACILITATOR SUPERFAMILY DOMAIN-CONTAINING PROTEIN 10"/>
    <property type="match status" value="1"/>
</dbReference>
<feature type="transmembrane region" description="Helical" evidence="7">
    <location>
        <begin position="288"/>
        <end position="308"/>
    </location>
</feature>
<dbReference type="InterPro" id="IPR011701">
    <property type="entry name" value="MFS"/>
</dbReference>
<reference evidence="9" key="1">
    <citation type="journal article" date="2016" name="Nat. Genet.">
        <title>A high-quality carrot genome assembly provides new insights into carotenoid accumulation and asterid genome evolution.</title>
        <authorList>
            <person name="Iorizzo M."/>
            <person name="Ellison S."/>
            <person name="Senalik D."/>
            <person name="Zeng P."/>
            <person name="Satapoomin P."/>
            <person name="Huang J."/>
            <person name="Bowman M."/>
            <person name="Iovene M."/>
            <person name="Sanseverino W."/>
            <person name="Cavagnaro P."/>
            <person name="Yildiz M."/>
            <person name="Macko-Podgorni A."/>
            <person name="Moranska E."/>
            <person name="Grzebelus E."/>
            <person name="Grzebelus D."/>
            <person name="Ashrafi H."/>
            <person name="Zheng Z."/>
            <person name="Cheng S."/>
            <person name="Spooner D."/>
            <person name="Van Deynze A."/>
            <person name="Simon P."/>
        </authorList>
    </citation>
    <scope>NUCLEOTIDE SEQUENCE</scope>
    <source>
        <tissue evidence="9">Leaf</tissue>
    </source>
</reference>
<accession>A0AAF0XXZ3</accession>
<dbReference type="AlphaFoldDB" id="A0AAF0XXZ3"/>
<evidence type="ECO:0000259" key="8">
    <source>
        <dbReference type="PROSITE" id="PS50850"/>
    </source>
</evidence>
<feature type="transmembrane region" description="Helical" evidence="7">
    <location>
        <begin position="359"/>
        <end position="384"/>
    </location>
</feature>
<evidence type="ECO:0000256" key="5">
    <source>
        <dbReference type="ARBA" id="ARBA00023136"/>
    </source>
</evidence>
<evidence type="ECO:0000256" key="3">
    <source>
        <dbReference type="ARBA" id="ARBA00022692"/>
    </source>
</evidence>
<dbReference type="Proteomes" id="UP000077755">
    <property type="component" value="Chromosome 9"/>
</dbReference>
<dbReference type="EMBL" id="CP093351">
    <property type="protein sequence ID" value="WOH16230.1"/>
    <property type="molecule type" value="Genomic_DNA"/>
</dbReference>
<protein>
    <recommendedName>
        <fullName evidence="8">Major facilitator superfamily (MFS) profile domain-containing protein</fullName>
    </recommendedName>
</protein>
<evidence type="ECO:0000256" key="4">
    <source>
        <dbReference type="ARBA" id="ARBA00022989"/>
    </source>
</evidence>
<feature type="transmembrane region" description="Helical" evidence="7">
    <location>
        <begin position="76"/>
        <end position="98"/>
    </location>
</feature>
<sequence length="484" mass="53213">MAGEDVQETLFKKVYYKNCSGCRVDQYKAVQHGLPIKELFAIWIVVLATVLPISSLFPFLYFMVKDFNIAKQEEDISYYAGFVGSSYMFGRALASVYWGKVADRYGRKPVIIIGTSTVVIFNTLFGLSMNYWMAIITRFLLGSLNGLLGPINAYACEIFREEHQALGLSTVTAAWGTGLIIGPALGGFLAQPADNFPNIFSSQSLFGRFPYFLPCLVISLFALVVDIACFWLPETLHKHESLRISSVDSVGNLESALLVSEASEYTHEEKGSNPKGSLFTNWPLMSSIIVYCVFSLHDMAYAEIFSLWAVSPRRLGGLSFSTEDVGEVLVISGLALLFFQIFLYPLLEKKLGCIMTSRISAVLSIPLLTSYSYIAMLSGILLNISINCASALKNILSEFIVTGLFTLQNRAVDQHRRGAANGISMALMSLSKAVGPAIGGALLSWAQSRPETAFLPGPQMVWFILNVVEAIGVAVTFKPFLVER</sequence>
<proteinExistence type="inferred from homology"/>
<organism evidence="9 10">
    <name type="scientific">Daucus carota subsp. sativus</name>
    <name type="common">Carrot</name>
    <dbReference type="NCBI Taxonomy" id="79200"/>
    <lineage>
        <taxon>Eukaryota</taxon>
        <taxon>Viridiplantae</taxon>
        <taxon>Streptophyta</taxon>
        <taxon>Embryophyta</taxon>
        <taxon>Tracheophyta</taxon>
        <taxon>Spermatophyta</taxon>
        <taxon>Magnoliopsida</taxon>
        <taxon>eudicotyledons</taxon>
        <taxon>Gunneridae</taxon>
        <taxon>Pentapetalae</taxon>
        <taxon>asterids</taxon>
        <taxon>campanulids</taxon>
        <taxon>Apiales</taxon>
        <taxon>Apiaceae</taxon>
        <taxon>Apioideae</taxon>
        <taxon>Scandiceae</taxon>
        <taxon>Daucinae</taxon>
        <taxon>Daucus</taxon>
        <taxon>Daucus sect. Daucus</taxon>
    </lineage>
</organism>
<dbReference type="SUPFAM" id="SSF103473">
    <property type="entry name" value="MFS general substrate transporter"/>
    <property type="match status" value="1"/>
</dbReference>